<keyword evidence="1 5" id="KW-0378">Hydrolase</keyword>
<sequence>MKTAKGMDATTSHNITYGEQDQPKRIHYLAAGPREGPLILFIHGRPAIARTWQPQIDAFAAQGFRVLAPDMPGYGKSTARKVATDYCMEELVKGMLALLADTGRPSGIWVGHDYGAGVTSSIAAHHPEAVAALVNICVPYRTVELGLSQLLALVNREVYPETEFPYGQWDYQKHFEESFEKVVEWHNRNIPAACRALYQRGKPHSDQRSHWATVRKQPSSDLLESKPPTGEGRPLTTATTTVLEPEYGDVLDEVIGAMQETGFWPSIAYYVNHDRNHGYNARLDGKLDKPALFIHATYDYTCDTMTSRLAEPMRQACTDLTEAVIEAGHWVQTEKPDETNEAIARFIRQKVA</sequence>
<keyword evidence="6" id="KW-1185">Reference proteome</keyword>
<feature type="domain" description="AB hydrolase-1" evidence="4">
    <location>
        <begin position="37"/>
        <end position="336"/>
    </location>
</feature>
<comment type="similarity">
    <text evidence="2">Belongs to the AB hydrolase superfamily. Epoxide hydrolase family.</text>
</comment>
<dbReference type="EMBL" id="JAQQWM010000004">
    <property type="protein sequence ID" value="KAK8068652.1"/>
    <property type="molecule type" value="Genomic_DNA"/>
</dbReference>
<accession>A0ABR1VBR9</accession>
<dbReference type="PRINTS" id="PR00412">
    <property type="entry name" value="EPOXHYDRLASE"/>
</dbReference>
<evidence type="ECO:0000256" key="1">
    <source>
        <dbReference type="ARBA" id="ARBA00022801"/>
    </source>
</evidence>
<proteinExistence type="inferred from homology"/>
<evidence type="ECO:0000313" key="5">
    <source>
        <dbReference type="EMBL" id="KAK8068652.1"/>
    </source>
</evidence>
<gene>
    <name evidence="5" type="ORF">PG996_007764</name>
</gene>
<comment type="caution">
    <text evidence="5">The sequence shown here is derived from an EMBL/GenBank/DDBJ whole genome shotgun (WGS) entry which is preliminary data.</text>
</comment>
<dbReference type="Proteomes" id="UP001446871">
    <property type="component" value="Unassembled WGS sequence"/>
</dbReference>
<dbReference type="PANTHER" id="PTHR43329">
    <property type="entry name" value="EPOXIDE HYDROLASE"/>
    <property type="match status" value="1"/>
</dbReference>
<dbReference type="InterPro" id="IPR000073">
    <property type="entry name" value="AB_hydrolase_1"/>
</dbReference>
<dbReference type="InterPro" id="IPR029058">
    <property type="entry name" value="AB_hydrolase_fold"/>
</dbReference>
<feature type="region of interest" description="Disordered" evidence="3">
    <location>
        <begin position="205"/>
        <end position="237"/>
    </location>
</feature>
<protein>
    <submittedName>
        <fullName evidence="5">Epoxide hydrolase</fullName>
    </submittedName>
</protein>
<evidence type="ECO:0000259" key="4">
    <source>
        <dbReference type="Pfam" id="PF00561"/>
    </source>
</evidence>
<dbReference type="InterPro" id="IPR000639">
    <property type="entry name" value="Epox_hydrolase-like"/>
</dbReference>
<name>A0ABR1VBR9_9PEZI</name>
<evidence type="ECO:0000313" key="6">
    <source>
        <dbReference type="Proteomes" id="UP001446871"/>
    </source>
</evidence>
<dbReference type="Pfam" id="PF00561">
    <property type="entry name" value="Abhydrolase_1"/>
    <property type="match status" value="1"/>
</dbReference>
<reference evidence="5 6" key="1">
    <citation type="submission" date="2023-01" db="EMBL/GenBank/DDBJ databases">
        <title>Analysis of 21 Apiospora genomes using comparative genomics revels a genus with tremendous synthesis potential of carbohydrate active enzymes and secondary metabolites.</title>
        <authorList>
            <person name="Sorensen T."/>
        </authorList>
    </citation>
    <scope>NUCLEOTIDE SEQUENCE [LARGE SCALE GENOMIC DNA]</scope>
    <source>
        <strain evidence="5 6">CBS 83171</strain>
    </source>
</reference>
<dbReference type="PRINTS" id="PR00111">
    <property type="entry name" value="ABHYDROLASE"/>
</dbReference>
<evidence type="ECO:0000256" key="2">
    <source>
        <dbReference type="ARBA" id="ARBA00038334"/>
    </source>
</evidence>
<feature type="non-terminal residue" evidence="5">
    <location>
        <position position="352"/>
    </location>
</feature>
<dbReference type="SUPFAM" id="SSF53474">
    <property type="entry name" value="alpha/beta-Hydrolases"/>
    <property type="match status" value="1"/>
</dbReference>
<organism evidence="5 6">
    <name type="scientific">Apiospora saccharicola</name>
    <dbReference type="NCBI Taxonomy" id="335842"/>
    <lineage>
        <taxon>Eukaryota</taxon>
        <taxon>Fungi</taxon>
        <taxon>Dikarya</taxon>
        <taxon>Ascomycota</taxon>
        <taxon>Pezizomycotina</taxon>
        <taxon>Sordariomycetes</taxon>
        <taxon>Xylariomycetidae</taxon>
        <taxon>Amphisphaeriales</taxon>
        <taxon>Apiosporaceae</taxon>
        <taxon>Apiospora</taxon>
    </lineage>
</organism>
<dbReference type="Gene3D" id="3.40.50.1820">
    <property type="entry name" value="alpha/beta hydrolase"/>
    <property type="match status" value="1"/>
</dbReference>
<dbReference type="GO" id="GO:0016787">
    <property type="term" value="F:hydrolase activity"/>
    <property type="evidence" value="ECO:0007669"/>
    <property type="project" value="UniProtKB-KW"/>
</dbReference>
<evidence type="ECO:0000256" key="3">
    <source>
        <dbReference type="SAM" id="MobiDB-lite"/>
    </source>
</evidence>